<comment type="caution">
    <text evidence="2">The sequence shown here is derived from an EMBL/GenBank/DDBJ whole genome shotgun (WGS) entry which is preliminary data.</text>
</comment>
<sequence>MVCAGRGHKDSCAGDSGGPLLCKDRYKRYVLQVIGIKYNIKHS</sequence>
<evidence type="ECO:0000313" key="2">
    <source>
        <dbReference type="EMBL" id="OWR55676.1"/>
    </source>
</evidence>
<dbReference type="SUPFAM" id="SSF50494">
    <property type="entry name" value="Trypsin-like serine proteases"/>
    <property type="match status" value="1"/>
</dbReference>
<accession>A0A212FPK5</accession>
<dbReference type="AlphaFoldDB" id="A0A212FPK5"/>
<dbReference type="InterPro" id="IPR009003">
    <property type="entry name" value="Peptidase_S1_PA"/>
</dbReference>
<dbReference type="PROSITE" id="PS00135">
    <property type="entry name" value="TRYPSIN_SER"/>
    <property type="match status" value="1"/>
</dbReference>
<protein>
    <recommendedName>
        <fullName evidence="1">Peptidase S1 domain-containing protein</fullName>
    </recommendedName>
</protein>
<gene>
    <name evidence="2" type="ORF">KGM_211686</name>
</gene>
<dbReference type="InterPro" id="IPR033116">
    <property type="entry name" value="TRYPSIN_SER"/>
</dbReference>
<dbReference type="InterPro" id="IPR001254">
    <property type="entry name" value="Trypsin_dom"/>
</dbReference>
<name>A0A212FPK5_DANPL</name>
<dbReference type="Proteomes" id="UP000007151">
    <property type="component" value="Unassembled WGS sequence"/>
</dbReference>
<organism evidence="2 3">
    <name type="scientific">Danaus plexippus plexippus</name>
    <dbReference type="NCBI Taxonomy" id="278856"/>
    <lineage>
        <taxon>Eukaryota</taxon>
        <taxon>Metazoa</taxon>
        <taxon>Ecdysozoa</taxon>
        <taxon>Arthropoda</taxon>
        <taxon>Hexapoda</taxon>
        <taxon>Insecta</taxon>
        <taxon>Pterygota</taxon>
        <taxon>Neoptera</taxon>
        <taxon>Endopterygota</taxon>
        <taxon>Lepidoptera</taxon>
        <taxon>Glossata</taxon>
        <taxon>Ditrysia</taxon>
        <taxon>Papilionoidea</taxon>
        <taxon>Nymphalidae</taxon>
        <taxon>Danainae</taxon>
        <taxon>Danaini</taxon>
        <taxon>Danaina</taxon>
        <taxon>Danaus</taxon>
        <taxon>Danaus</taxon>
    </lineage>
</organism>
<reference evidence="2 3" key="1">
    <citation type="journal article" date="2011" name="Cell">
        <title>The monarch butterfly genome yields insights into long-distance migration.</title>
        <authorList>
            <person name="Zhan S."/>
            <person name="Merlin C."/>
            <person name="Boore J.L."/>
            <person name="Reppert S.M."/>
        </authorList>
    </citation>
    <scope>NUCLEOTIDE SEQUENCE [LARGE SCALE GENOMIC DNA]</scope>
    <source>
        <strain evidence="2">F-2</strain>
    </source>
</reference>
<dbReference type="KEGG" id="dpl:KGM_211686"/>
<proteinExistence type="predicted"/>
<dbReference type="InParanoid" id="A0A212FPK5"/>
<dbReference type="GO" id="GO:0004252">
    <property type="term" value="F:serine-type endopeptidase activity"/>
    <property type="evidence" value="ECO:0007669"/>
    <property type="project" value="InterPro"/>
</dbReference>
<dbReference type="Pfam" id="PF00089">
    <property type="entry name" value="Trypsin"/>
    <property type="match status" value="1"/>
</dbReference>
<evidence type="ECO:0000259" key="1">
    <source>
        <dbReference type="Pfam" id="PF00089"/>
    </source>
</evidence>
<keyword evidence="3" id="KW-1185">Reference proteome</keyword>
<evidence type="ECO:0000313" key="3">
    <source>
        <dbReference type="Proteomes" id="UP000007151"/>
    </source>
</evidence>
<feature type="domain" description="Peptidase S1" evidence="1">
    <location>
        <begin position="1"/>
        <end position="37"/>
    </location>
</feature>
<dbReference type="InterPro" id="IPR043504">
    <property type="entry name" value="Peptidase_S1_PA_chymotrypsin"/>
</dbReference>
<dbReference type="EMBL" id="AGBW02001900">
    <property type="protein sequence ID" value="OWR55676.1"/>
    <property type="molecule type" value="Genomic_DNA"/>
</dbReference>
<dbReference type="GO" id="GO:0006508">
    <property type="term" value="P:proteolysis"/>
    <property type="evidence" value="ECO:0007669"/>
    <property type="project" value="InterPro"/>
</dbReference>
<dbReference type="Gene3D" id="2.40.10.10">
    <property type="entry name" value="Trypsin-like serine proteases"/>
    <property type="match status" value="1"/>
</dbReference>